<evidence type="ECO:0000259" key="2">
    <source>
        <dbReference type="Pfam" id="PF03432"/>
    </source>
</evidence>
<feature type="domain" description="MobA/VirD2-like nuclease" evidence="2">
    <location>
        <begin position="25"/>
        <end position="153"/>
    </location>
</feature>
<dbReference type="Pfam" id="PF03432">
    <property type="entry name" value="Relaxase"/>
    <property type="match status" value="1"/>
</dbReference>
<dbReference type="EMBL" id="JACRST010000034">
    <property type="protein sequence ID" value="MBC8547717.1"/>
    <property type="molecule type" value="Genomic_DNA"/>
</dbReference>
<feature type="compositionally biased region" description="Basic and acidic residues" evidence="1">
    <location>
        <begin position="422"/>
        <end position="432"/>
    </location>
</feature>
<evidence type="ECO:0000313" key="4">
    <source>
        <dbReference type="Proteomes" id="UP000653127"/>
    </source>
</evidence>
<evidence type="ECO:0000313" key="3">
    <source>
        <dbReference type="EMBL" id="MBC8547717.1"/>
    </source>
</evidence>
<accession>A0A926E231</accession>
<dbReference type="RefSeq" id="WP_249283743.1">
    <property type="nucleotide sequence ID" value="NZ_JACRST010000034.1"/>
</dbReference>
<dbReference type="InterPro" id="IPR005094">
    <property type="entry name" value="Endonuclease_MobA/VirD2"/>
</dbReference>
<sequence length="453" mass="50338">MATVNFVRYSSQSITVLKNVEAYVKQDEKTLMDDGQRLISGLNCTPQMAFHEFVATREAHHKESPVWFYHYTQAFHPNENITPQQAHELAVEFAAKAWPDSEVLVTTHIDKPHIHSHFLVNAVCHQSGRMLRQEKGTLQWLRTLSDELCEAHGFSVLKDTQTKSDGMGAREYRSAARGESWKMQIMCAIDDCMKRSGSKEEFIRNMNKLGYQVRWEDARRSITYTHPNGMKARDIKLFDKKYLKEAMEREFRIRAEIIYGGAEAAPSADTNTAGADNYDAPGTGADPFSRSASHERGMGGTDGLPLHTGVPLGEADWTNGEGQRVSDAAPNQNTDGRTAESCKASGTDGRTGWEAEREAFFSAQAQTASVTSRVGLADGGHSYDDAGGGSVASALVEAGRRLEQTQSTAPVMDATTRHHHMDSKTLRKEQQKKIAQGHAADDHEEEQTWQQTM</sequence>
<proteinExistence type="predicted"/>
<feature type="region of interest" description="Disordered" evidence="1">
    <location>
        <begin position="264"/>
        <end position="350"/>
    </location>
</feature>
<organism evidence="3 4">
    <name type="scientific">Ligaoa zhengdingensis</name>
    <dbReference type="NCBI Taxonomy" id="2763658"/>
    <lineage>
        <taxon>Bacteria</taxon>
        <taxon>Bacillati</taxon>
        <taxon>Bacillota</taxon>
        <taxon>Clostridia</taxon>
        <taxon>Eubacteriales</taxon>
        <taxon>Oscillospiraceae</taxon>
        <taxon>Ligaoa</taxon>
    </lineage>
</organism>
<feature type="region of interest" description="Disordered" evidence="1">
    <location>
        <begin position="404"/>
        <end position="453"/>
    </location>
</feature>
<evidence type="ECO:0000256" key="1">
    <source>
        <dbReference type="SAM" id="MobiDB-lite"/>
    </source>
</evidence>
<keyword evidence="4" id="KW-1185">Reference proteome</keyword>
<reference evidence="3" key="1">
    <citation type="submission" date="2020-08" db="EMBL/GenBank/DDBJ databases">
        <title>Genome public.</title>
        <authorList>
            <person name="Liu C."/>
            <person name="Sun Q."/>
        </authorList>
    </citation>
    <scope>NUCLEOTIDE SEQUENCE</scope>
    <source>
        <strain evidence="3">NSJ-31</strain>
    </source>
</reference>
<name>A0A926E231_9FIRM</name>
<dbReference type="AlphaFoldDB" id="A0A926E231"/>
<gene>
    <name evidence="3" type="ORF">H8711_12390</name>
</gene>
<dbReference type="Proteomes" id="UP000653127">
    <property type="component" value="Unassembled WGS sequence"/>
</dbReference>
<comment type="caution">
    <text evidence="3">The sequence shown here is derived from an EMBL/GenBank/DDBJ whole genome shotgun (WGS) entry which is preliminary data.</text>
</comment>
<protein>
    <submittedName>
        <fullName evidence="3">Relaxase/mobilization nuclease domain-containing protein</fullName>
    </submittedName>
</protein>